<dbReference type="CDD" id="cd00146">
    <property type="entry name" value="PKD"/>
    <property type="match status" value="1"/>
</dbReference>
<dbReference type="InterPro" id="IPR026341">
    <property type="entry name" value="T9SS_type_B"/>
</dbReference>
<dbReference type="EMBL" id="QFRI01000001">
    <property type="protein sequence ID" value="PWH83022.1"/>
    <property type="molecule type" value="Genomic_DNA"/>
</dbReference>
<feature type="chain" id="PRO_5015751147" description="Gliding motility-associated C-terminal domain-containing protein" evidence="2">
    <location>
        <begin position="23"/>
        <end position="817"/>
    </location>
</feature>
<dbReference type="Pfam" id="PF13585">
    <property type="entry name" value="CHU_C"/>
    <property type="match status" value="1"/>
</dbReference>
<gene>
    <name evidence="3" type="ORF">DIS18_00245</name>
</gene>
<evidence type="ECO:0008006" key="5">
    <source>
        <dbReference type="Google" id="ProtNLM"/>
    </source>
</evidence>
<keyword evidence="2" id="KW-0732">Signal</keyword>
<comment type="caution">
    <text evidence="3">The sequence shown here is derived from an EMBL/GenBank/DDBJ whole genome shotgun (WGS) entry which is preliminary data.</text>
</comment>
<dbReference type="InterPro" id="IPR035986">
    <property type="entry name" value="PKD_dom_sf"/>
</dbReference>
<evidence type="ECO:0000313" key="3">
    <source>
        <dbReference type="EMBL" id="PWH83022.1"/>
    </source>
</evidence>
<evidence type="ECO:0000313" key="4">
    <source>
        <dbReference type="Proteomes" id="UP000245375"/>
    </source>
</evidence>
<proteinExistence type="predicted"/>
<feature type="signal peptide" evidence="2">
    <location>
        <begin position="1"/>
        <end position="22"/>
    </location>
</feature>
<reference evidence="3 4" key="2">
    <citation type="submission" date="2018-05" db="EMBL/GenBank/DDBJ databases">
        <title>Algibacter marinivivus sp. nov., isolated from sample around a algae.</title>
        <authorList>
            <person name="Zhong X."/>
        </authorList>
    </citation>
    <scope>NUCLEOTIDE SEQUENCE [LARGE SCALE GENOMIC DNA]</scope>
    <source>
        <strain evidence="3 4">ZY111</strain>
    </source>
</reference>
<reference evidence="4" key="1">
    <citation type="submission" date="2018-05" db="EMBL/GenBank/DDBJ databases">
        <title>Algibacter marinivivus sp. nov., isolated from sample around a algae.</title>
        <authorList>
            <person name="Lu D."/>
        </authorList>
    </citation>
    <scope>NUCLEOTIDE SEQUENCE [LARGE SCALE GENOMIC DNA]</scope>
    <source>
        <strain evidence="4">ZY111</strain>
    </source>
</reference>
<accession>A0A2U2X5J4</accession>
<dbReference type="SUPFAM" id="SSF49299">
    <property type="entry name" value="PKD domain"/>
    <property type="match status" value="1"/>
</dbReference>
<dbReference type="NCBIfam" id="TIGR04131">
    <property type="entry name" value="Bac_Flav_CTERM"/>
    <property type="match status" value="1"/>
</dbReference>
<evidence type="ECO:0000256" key="1">
    <source>
        <dbReference type="SAM" id="MobiDB-lite"/>
    </source>
</evidence>
<dbReference type="AlphaFoldDB" id="A0A2U2X5J4"/>
<organism evidence="3 4">
    <name type="scientific">Algibacter marinivivus</name>
    <dbReference type="NCBI Taxonomy" id="2100723"/>
    <lineage>
        <taxon>Bacteria</taxon>
        <taxon>Pseudomonadati</taxon>
        <taxon>Bacteroidota</taxon>
        <taxon>Flavobacteriia</taxon>
        <taxon>Flavobacteriales</taxon>
        <taxon>Flavobacteriaceae</taxon>
        <taxon>Algibacter</taxon>
    </lineage>
</organism>
<keyword evidence="4" id="KW-1185">Reference proteome</keyword>
<feature type="region of interest" description="Disordered" evidence="1">
    <location>
        <begin position="123"/>
        <end position="147"/>
    </location>
</feature>
<sequence>MKFYLRLSIVSFFLLFTSHILSQSPNDCGNAIITCGNSDINLNVNGGGALEEVFETSDCGSSENNSVWLQVTLVTSGTLGFTLTPNSTAITEDYDFFVYGPNVTCGNIGRAIRCSTTHPPSAGLSYNSTGMRDTETDPSEGPGPDGNSFVRSLNVNAGETYFIVIDRPEGNSSFNLEWTGTATFSEPPTNEASTNGTALDFERCDDITPFSDGFTEFNLSDNNAPIMGTQTDVTITYHASASDANIGINPLSSPYRNITNPQTIYTRITNNTTECFELTDFQLNVNLGPSFIAPTDFILCDNLDDGNDKNGRVIFDLSSKNSEILVGQNLSDFNVFYYTSRANAESRTGALSNSYYNNTVFNETIFVRIEDATNQNCRSFTELNLRVNEAPNSFNSLLIQCDEDGLADGLTTFNLNEANDELTGGITDRSTKFYTDTTRTNEINGDSFNNTVNPQIIYVEVINDLTGCISNSELTLDVTATDSNNAFLSICDDDGNEDGLHIFDLNTANNTILNGLPSGLDIVYFESFNDAILEQNPLNTVYTNTNPYSQTIYARVENANDCYGISQVFLTVFPLPDIKIDDLFYYCLNDFPVIITIDAAVSGNPNDYTYNWSNGDTTYEIQINTPGVYTVTVTDINNCSKTRTVTVEPSNIAIFGMPPFDVIDASQNNSITVFVTGEGTYQYSLIDENGNTVSDYQDSNIFENIFPGIYTVSVRDIKNDCGVINNDVSVIGFPKFFTPNNDGVNDVWKIYGVSSMFQSNTKVQIFNRFGKLIKQLDPTGEGWNGLLNGRKLPSDDYWFAVTLQDGRVFKNHFTLKN</sequence>
<evidence type="ECO:0000256" key="2">
    <source>
        <dbReference type="SAM" id="SignalP"/>
    </source>
</evidence>
<protein>
    <recommendedName>
        <fullName evidence="5">Gliding motility-associated C-terminal domain-containing protein</fullName>
    </recommendedName>
</protein>
<name>A0A2U2X5J4_9FLAO</name>
<dbReference type="RefSeq" id="WP_109351046.1">
    <property type="nucleotide sequence ID" value="NZ_QFRI01000001.1"/>
</dbReference>
<dbReference type="Proteomes" id="UP000245375">
    <property type="component" value="Unassembled WGS sequence"/>
</dbReference>
<dbReference type="OrthoDB" id="9765926at2"/>